<keyword evidence="3" id="KW-0238">DNA-binding</keyword>
<dbReference type="Gene3D" id="1.10.10.10">
    <property type="entry name" value="Winged helix-like DNA-binding domain superfamily/Winged helix DNA-binding domain"/>
    <property type="match status" value="1"/>
</dbReference>
<feature type="domain" description="HTH lysR-type" evidence="5">
    <location>
        <begin position="1"/>
        <end position="58"/>
    </location>
</feature>
<dbReference type="Pfam" id="PF00126">
    <property type="entry name" value="HTH_1"/>
    <property type="match status" value="1"/>
</dbReference>
<dbReference type="GO" id="GO:0000976">
    <property type="term" value="F:transcription cis-regulatory region binding"/>
    <property type="evidence" value="ECO:0007669"/>
    <property type="project" value="TreeGrafter"/>
</dbReference>
<keyword evidence="2" id="KW-0805">Transcription regulation</keyword>
<sequence length="289" mass="33906">MNLQDWKMLAALYETENITLAAHQLFLSQPTLTARIQKLENHYGVPLILRKRRGIMFTPEGEELAQHAKRMLLEQRKMEEKLSNMQEEVKGTLRVGVSNFFAANKMPKLLQLFKEKYPEVECQVVTGWSSDMHRLLLNHDVHISFIKGNYAWKEKKALLYEEEICVASPWDFAWDTLPKLPRVDYYTDEHMRMLLDDWWHQNYIEQPNITIHVNQVETCKEMVVHGLGYAIVANLVVRPHSDLFIKPITGASGEPLKRQTWMYYQEDTLQMNIVRAFVDFVQTLDVKAL</sequence>
<dbReference type="RefSeq" id="WP_042535561.1">
    <property type="nucleotide sequence ID" value="NZ_CDGG01000001.1"/>
</dbReference>
<dbReference type="EMBL" id="CDGG01000001">
    <property type="protein sequence ID" value="CEI84612.1"/>
    <property type="molecule type" value="Genomic_DNA"/>
</dbReference>
<dbReference type="PANTHER" id="PTHR30126">
    <property type="entry name" value="HTH-TYPE TRANSCRIPTIONAL REGULATOR"/>
    <property type="match status" value="1"/>
</dbReference>
<dbReference type="Gene3D" id="3.40.190.290">
    <property type="match status" value="1"/>
</dbReference>
<gene>
    <name evidence="6" type="primary">oxyR_3</name>
    <name evidence="6" type="ORF">BN997_04566</name>
</gene>
<dbReference type="CDD" id="cd05466">
    <property type="entry name" value="PBP2_LTTR_substrate"/>
    <property type="match status" value="1"/>
</dbReference>
<dbReference type="InterPro" id="IPR005119">
    <property type="entry name" value="LysR_subst-bd"/>
</dbReference>
<keyword evidence="7" id="KW-1185">Reference proteome</keyword>
<accession>A0A0A1MZ22</accession>
<evidence type="ECO:0000256" key="3">
    <source>
        <dbReference type="ARBA" id="ARBA00023125"/>
    </source>
</evidence>
<evidence type="ECO:0000313" key="6">
    <source>
        <dbReference type="EMBL" id="CEI84612.1"/>
    </source>
</evidence>
<name>A0A0A1MZ22_9BACI</name>
<dbReference type="PANTHER" id="PTHR30126:SF78">
    <property type="entry name" value="HTH LYSR-TYPE DOMAIN-CONTAINING PROTEIN"/>
    <property type="match status" value="1"/>
</dbReference>
<evidence type="ECO:0000256" key="2">
    <source>
        <dbReference type="ARBA" id="ARBA00023015"/>
    </source>
</evidence>
<protein>
    <submittedName>
        <fullName evidence="6">Hydrogen peroxide-inducible genes activator</fullName>
    </submittedName>
</protein>
<dbReference type="AlphaFoldDB" id="A0A0A1MZ22"/>
<evidence type="ECO:0000259" key="5">
    <source>
        <dbReference type="PROSITE" id="PS50931"/>
    </source>
</evidence>
<evidence type="ECO:0000256" key="4">
    <source>
        <dbReference type="ARBA" id="ARBA00023163"/>
    </source>
</evidence>
<dbReference type="SUPFAM" id="SSF53850">
    <property type="entry name" value="Periplasmic binding protein-like II"/>
    <property type="match status" value="1"/>
</dbReference>
<dbReference type="GO" id="GO:0003700">
    <property type="term" value="F:DNA-binding transcription factor activity"/>
    <property type="evidence" value="ECO:0007669"/>
    <property type="project" value="InterPro"/>
</dbReference>
<dbReference type="PRINTS" id="PR00039">
    <property type="entry name" value="HTHLYSR"/>
</dbReference>
<dbReference type="OrthoDB" id="107670at2"/>
<organism evidence="6 7">
    <name type="scientific">Oceanobacillus oncorhynchi</name>
    <dbReference type="NCBI Taxonomy" id="545501"/>
    <lineage>
        <taxon>Bacteria</taxon>
        <taxon>Bacillati</taxon>
        <taxon>Bacillota</taxon>
        <taxon>Bacilli</taxon>
        <taxon>Bacillales</taxon>
        <taxon>Bacillaceae</taxon>
        <taxon>Oceanobacillus</taxon>
    </lineage>
</organism>
<proteinExistence type="inferred from homology"/>
<reference evidence="6 7" key="1">
    <citation type="submission" date="2014-11" db="EMBL/GenBank/DDBJ databases">
        <authorList>
            <person name="Urmite Genomes Urmite Genomes"/>
        </authorList>
    </citation>
    <scope>NUCLEOTIDE SEQUENCE [LARGE SCALE GENOMIC DNA]</scope>
    <source>
        <strain evidence="6 7">Oc5</strain>
    </source>
</reference>
<evidence type="ECO:0000256" key="1">
    <source>
        <dbReference type="ARBA" id="ARBA00009437"/>
    </source>
</evidence>
<dbReference type="Pfam" id="PF03466">
    <property type="entry name" value="LysR_substrate"/>
    <property type="match status" value="1"/>
</dbReference>
<evidence type="ECO:0000313" key="7">
    <source>
        <dbReference type="Proteomes" id="UP000040453"/>
    </source>
</evidence>
<comment type="similarity">
    <text evidence="1">Belongs to the LysR transcriptional regulatory family.</text>
</comment>
<dbReference type="InterPro" id="IPR036388">
    <property type="entry name" value="WH-like_DNA-bd_sf"/>
</dbReference>
<dbReference type="InterPro" id="IPR036390">
    <property type="entry name" value="WH_DNA-bd_sf"/>
</dbReference>
<dbReference type="InterPro" id="IPR000847">
    <property type="entry name" value="LysR_HTH_N"/>
</dbReference>
<dbReference type="STRING" id="545501.BN997_04566"/>
<keyword evidence="4" id="KW-0804">Transcription</keyword>
<dbReference type="SUPFAM" id="SSF46785">
    <property type="entry name" value="Winged helix' DNA-binding domain"/>
    <property type="match status" value="1"/>
</dbReference>
<dbReference type="Proteomes" id="UP000040453">
    <property type="component" value="Unassembled WGS sequence"/>
</dbReference>
<dbReference type="PROSITE" id="PS50931">
    <property type="entry name" value="HTH_LYSR"/>
    <property type="match status" value="1"/>
</dbReference>